<evidence type="ECO:0000313" key="5">
    <source>
        <dbReference type="Proteomes" id="UP000321514"/>
    </source>
</evidence>
<keyword evidence="4" id="KW-1185">Reference proteome</keyword>
<proteinExistence type="predicted"/>
<comment type="caution">
    <text evidence="2">The sequence shown here is derived from an EMBL/GenBank/DDBJ whole genome shotgun (WGS) entry which is preliminary data.</text>
</comment>
<dbReference type="STRING" id="1334629.MFUL124B02_27020"/>
<keyword evidence="1" id="KW-0732">Signal</keyword>
<evidence type="ECO:0000313" key="4">
    <source>
        <dbReference type="Proteomes" id="UP000183760"/>
    </source>
</evidence>
<feature type="chain" id="PRO_5023101119" description="Lipoprotein" evidence="1">
    <location>
        <begin position="19"/>
        <end position="557"/>
    </location>
</feature>
<organism evidence="2 5">
    <name type="scientific">Myxococcus fulvus</name>
    <dbReference type="NCBI Taxonomy" id="33"/>
    <lineage>
        <taxon>Bacteria</taxon>
        <taxon>Pseudomonadati</taxon>
        <taxon>Myxococcota</taxon>
        <taxon>Myxococcia</taxon>
        <taxon>Myxococcales</taxon>
        <taxon>Cystobacterineae</taxon>
        <taxon>Myxococcaceae</taxon>
        <taxon>Myxococcus</taxon>
    </lineage>
</organism>
<dbReference type="EMBL" id="BJXR01000031">
    <property type="protein sequence ID" value="GEN09105.1"/>
    <property type="molecule type" value="Genomic_DNA"/>
</dbReference>
<dbReference type="Proteomes" id="UP000183760">
    <property type="component" value="Unassembled WGS sequence"/>
</dbReference>
<dbReference type="AlphaFoldDB" id="A0A511T4N3"/>
<dbReference type="EMBL" id="FOIB01000005">
    <property type="protein sequence ID" value="SEU15427.1"/>
    <property type="molecule type" value="Genomic_DNA"/>
</dbReference>
<accession>A0A511T4N3</accession>
<gene>
    <name evidence="2" type="ORF">MFU01_41420</name>
    <name evidence="3" type="ORF">SAMN05443572_105363</name>
</gene>
<dbReference type="PANTHER" id="PTHR36842">
    <property type="entry name" value="PROTEIN TOLB HOMOLOG"/>
    <property type="match status" value="1"/>
</dbReference>
<dbReference type="InterPro" id="IPR011042">
    <property type="entry name" value="6-blade_b-propeller_TolB-like"/>
</dbReference>
<sequence>MLRALSLVTCLLPAFAPAATPEVGTLSGFAKVVNDGPGDQTDPHVSGALVAYTNESGGRSEIRYHDLVSGEDAAIPSEGAFDFVSDISGDTVVFTRVSTSSAIYTYQVGAGLPAKELAPQPGSSRRAAVIGGRTVAWQDFGFTGSTLEPEIAIYDLDQGTLTRLTEDRMLDRTPSVAPDGQTVVWAKCNAEGLQCDIWRARREGSAFYSQALTGSEGEESQPDTNGDLVVYASTRIVDGVSDRDIYWKPVNGGTEQRLALPGLDANPSISGSLIAFERRDPAKGDFDIALYNLDTQTLYLLTDSPDNENLNDLSVSDDGTVRVVWTVSKNGDFNVHSFTFQLPRDGPCDVAPTASPTPPRSAEEVCKQPGKTPLLAALEVARTTGQPNAVSLGFHGKGAGVMCVDNGYSGERATSGWVWLDGREVVDPSRFKPTVALVARDVTLGGNTWLAALISGNPGSSFRIRVYGTPSECGATVSPAGSQQVAGQAITPISLGASGVSSLTFEPQEDARGFGCSTSGTTSGAVGLALLALWLARPRRERVFVSRKELRRRGSSL</sequence>
<dbReference type="OrthoDB" id="5490864at2"/>
<reference evidence="3 4" key="1">
    <citation type="submission" date="2016-10" db="EMBL/GenBank/DDBJ databases">
        <authorList>
            <person name="Varghese N."/>
            <person name="Submissions S."/>
        </authorList>
    </citation>
    <scope>NUCLEOTIDE SEQUENCE [LARGE SCALE GENOMIC DNA]</scope>
    <source>
        <strain evidence="3 4">DSM 16525</strain>
    </source>
</reference>
<dbReference type="PANTHER" id="PTHR36842:SF1">
    <property type="entry name" value="PROTEIN TOLB"/>
    <property type="match status" value="1"/>
</dbReference>
<evidence type="ECO:0008006" key="6">
    <source>
        <dbReference type="Google" id="ProtNLM"/>
    </source>
</evidence>
<name>A0A511T4N3_MYXFU</name>
<protein>
    <recommendedName>
        <fullName evidence="6">Lipoprotein</fullName>
    </recommendedName>
</protein>
<dbReference type="Gene3D" id="2.120.10.30">
    <property type="entry name" value="TolB, C-terminal domain"/>
    <property type="match status" value="2"/>
</dbReference>
<feature type="signal peptide" evidence="1">
    <location>
        <begin position="1"/>
        <end position="18"/>
    </location>
</feature>
<dbReference type="SUPFAM" id="SSF69304">
    <property type="entry name" value="Tricorn protease N-terminal domain"/>
    <property type="match status" value="1"/>
</dbReference>
<evidence type="ECO:0000313" key="2">
    <source>
        <dbReference type="EMBL" id="GEN09105.1"/>
    </source>
</evidence>
<dbReference type="RefSeq" id="WP_074955167.1">
    <property type="nucleotide sequence ID" value="NZ_BJXR01000031.1"/>
</dbReference>
<evidence type="ECO:0000313" key="3">
    <source>
        <dbReference type="EMBL" id="SEU15427.1"/>
    </source>
</evidence>
<dbReference type="Proteomes" id="UP000321514">
    <property type="component" value="Unassembled WGS sequence"/>
</dbReference>
<evidence type="ECO:0000256" key="1">
    <source>
        <dbReference type="SAM" id="SignalP"/>
    </source>
</evidence>
<reference evidence="2 5" key="2">
    <citation type="submission" date="2019-07" db="EMBL/GenBank/DDBJ databases">
        <title>Whole genome shotgun sequence of Myxococcus fulvus NBRC 100333.</title>
        <authorList>
            <person name="Hosoyama A."/>
            <person name="Uohara A."/>
            <person name="Ohji S."/>
            <person name="Ichikawa N."/>
        </authorList>
    </citation>
    <scope>NUCLEOTIDE SEQUENCE [LARGE SCALE GENOMIC DNA]</scope>
    <source>
        <strain evidence="2 5">NBRC 100333</strain>
    </source>
</reference>